<feature type="non-terminal residue" evidence="4">
    <location>
        <position position="1"/>
    </location>
</feature>
<comment type="caution">
    <text evidence="4">The sequence shown here is derived from an EMBL/GenBank/DDBJ whole genome shotgun (WGS) entry which is preliminary data.</text>
</comment>
<dbReference type="NCBIfam" id="TIGR00309">
    <property type="entry name" value="V_ATPase_subD"/>
    <property type="match status" value="1"/>
</dbReference>
<evidence type="ECO:0000256" key="2">
    <source>
        <dbReference type="ARBA" id="ARBA00022448"/>
    </source>
</evidence>
<keyword evidence="3" id="KW-0406">Ion transport</keyword>
<dbReference type="Proteomes" id="UP001497497">
    <property type="component" value="Unassembled WGS sequence"/>
</dbReference>
<dbReference type="PANTHER" id="PTHR11671">
    <property type="entry name" value="V-TYPE ATP SYNTHASE SUBUNIT D"/>
    <property type="match status" value="1"/>
</dbReference>
<evidence type="ECO:0000256" key="3">
    <source>
        <dbReference type="ARBA" id="ARBA00023065"/>
    </source>
</evidence>
<proteinExistence type="inferred from homology"/>
<keyword evidence="2" id="KW-0813">Transport</keyword>
<dbReference type="InterPro" id="IPR002699">
    <property type="entry name" value="V_ATPase_D"/>
</dbReference>
<gene>
    <name evidence="4" type="ORF">GSLYS_00010210001</name>
</gene>
<protein>
    <recommendedName>
        <fullName evidence="6">V-type proton ATPase subunit D</fullName>
    </recommendedName>
</protein>
<organism evidence="4 5">
    <name type="scientific">Lymnaea stagnalis</name>
    <name type="common">Great pond snail</name>
    <name type="synonym">Helix stagnalis</name>
    <dbReference type="NCBI Taxonomy" id="6523"/>
    <lineage>
        <taxon>Eukaryota</taxon>
        <taxon>Metazoa</taxon>
        <taxon>Spiralia</taxon>
        <taxon>Lophotrochozoa</taxon>
        <taxon>Mollusca</taxon>
        <taxon>Gastropoda</taxon>
        <taxon>Heterobranchia</taxon>
        <taxon>Euthyneura</taxon>
        <taxon>Panpulmonata</taxon>
        <taxon>Hygrophila</taxon>
        <taxon>Lymnaeoidea</taxon>
        <taxon>Lymnaeidae</taxon>
        <taxon>Lymnaea</taxon>
    </lineage>
</organism>
<accession>A0AAV2HQC5</accession>
<evidence type="ECO:0000256" key="1">
    <source>
        <dbReference type="ARBA" id="ARBA00005850"/>
    </source>
</evidence>
<dbReference type="Gene3D" id="1.10.287.3240">
    <property type="match status" value="1"/>
</dbReference>
<dbReference type="GO" id="GO:0046961">
    <property type="term" value="F:proton-transporting ATPase activity, rotational mechanism"/>
    <property type="evidence" value="ECO:0007669"/>
    <property type="project" value="InterPro"/>
</dbReference>
<dbReference type="EMBL" id="CAXITT010000225">
    <property type="protein sequence ID" value="CAL1536297.1"/>
    <property type="molecule type" value="Genomic_DNA"/>
</dbReference>
<keyword evidence="5" id="KW-1185">Reference proteome</keyword>
<name>A0AAV2HQC5_LYMST</name>
<sequence length="272" mass="30881">KTEGVNFRKKDHSVSHDFIIKMSDKDKLNVFPSRMAMAIIKARLKGAQKGHSLLKKKADALTLRFRSILKKIIETKTEVGEVMKAAQFSLAEAKFTCGDISHVILQNVTKAAVKVKSKKENVVGVTLPLFESYQDGSDTYELTGLARGGQQIDKAKKSYGRAITLLVELASLQTSFITLDEVIKITNRRVNAIEHVIIPKIERTLAYITSELDERDREEFFRFVKPIIQEKKKRIKAEEEKLKQKRIAEAGVEQDDAPTIFDDFRDPDILFD</sequence>
<dbReference type="AlphaFoldDB" id="A0AAV2HQC5"/>
<evidence type="ECO:0000313" key="5">
    <source>
        <dbReference type="Proteomes" id="UP001497497"/>
    </source>
</evidence>
<evidence type="ECO:0008006" key="6">
    <source>
        <dbReference type="Google" id="ProtNLM"/>
    </source>
</evidence>
<evidence type="ECO:0000313" key="4">
    <source>
        <dbReference type="EMBL" id="CAL1536297.1"/>
    </source>
</evidence>
<comment type="similarity">
    <text evidence="1">Belongs to the V-ATPase D subunit family.</text>
</comment>
<dbReference type="Pfam" id="PF01813">
    <property type="entry name" value="ATP-synt_D"/>
    <property type="match status" value="1"/>
</dbReference>
<reference evidence="4 5" key="1">
    <citation type="submission" date="2024-04" db="EMBL/GenBank/DDBJ databases">
        <authorList>
            <consortium name="Genoscope - CEA"/>
            <person name="William W."/>
        </authorList>
    </citation>
    <scope>NUCLEOTIDE SEQUENCE [LARGE SCALE GENOMIC DNA]</scope>
</reference>